<dbReference type="PANTHER" id="PTHR30015:SF6">
    <property type="entry name" value="SLL1429 PROTEIN"/>
    <property type="match status" value="1"/>
</dbReference>
<dbReference type="InterPro" id="IPR007560">
    <property type="entry name" value="Restrct_endonuc_IV_Mrr"/>
</dbReference>
<accession>R8AW47</accession>
<evidence type="ECO:0000259" key="1">
    <source>
        <dbReference type="Pfam" id="PF04471"/>
    </source>
</evidence>
<dbReference type="GO" id="GO:0015666">
    <property type="term" value="F:restriction endodeoxyribonuclease activity"/>
    <property type="evidence" value="ECO:0007669"/>
    <property type="project" value="TreeGrafter"/>
</dbReference>
<dbReference type="Gene3D" id="3.40.1350.10">
    <property type="match status" value="1"/>
</dbReference>
<evidence type="ECO:0000313" key="2">
    <source>
        <dbReference type="EMBL" id="EON90562.1"/>
    </source>
</evidence>
<dbReference type="Proteomes" id="UP000016540">
    <property type="component" value="Unassembled WGS sequence"/>
</dbReference>
<keyword evidence="2" id="KW-0378">Hydrolase</keyword>
<dbReference type="InterPro" id="IPR052906">
    <property type="entry name" value="Type_IV_Methyl-Rstrct_Enzyme"/>
</dbReference>
<dbReference type="InterPro" id="IPR011335">
    <property type="entry name" value="Restrct_endonuc-II-like"/>
</dbReference>
<reference evidence="2 3" key="1">
    <citation type="journal article" date="2013" name="Genome Announc.">
        <title>Draft Genome Sequence of the Moderately Halophilic Bacterium Marinobacter lipolyticus Strain SM19.</title>
        <authorList>
            <person name="Papke R.T."/>
            <person name="de la Haba R.R."/>
            <person name="Infante-Dominguez C."/>
            <person name="Perez D."/>
            <person name="Sanchez-Porro C."/>
            <person name="Lapierre P."/>
            <person name="Ventosa A."/>
        </authorList>
    </citation>
    <scope>NUCLEOTIDE SEQUENCE [LARGE SCALE GENOMIC DNA]</scope>
    <source>
        <strain evidence="2 3">SM19</strain>
    </source>
</reference>
<dbReference type="PATRIC" id="fig|1318628.3.peg.3618"/>
<dbReference type="HOGENOM" id="CLU_818427_0_0_6"/>
<keyword evidence="2" id="KW-0255">Endonuclease</keyword>
<name>R8AW47_9GAMM</name>
<keyword evidence="2" id="KW-0540">Nuclease</keyword>
<dbReference type="Pfam" id="PF04471">
    <property type="entry name" value="Mrr_cat"/>
    <property type="match status" value="1"/>
</dbReference>
<dbReference type="InterPro" id="IPR011856">
    <property type="entry name" value="tRNA_endonuc-like_dom_sf"/>
</dbReference>
<sequence>MTESPLNTALRIFEAAEANLVKLEKLWMEMESIIPDGVAFLEDTGYENNCRDFENVLASLPKIDGWKPEIYVMDLNEIGQNRLDAMEVGEIECKISVENQIYEPAKLIREYRHKFDRKRRELVRDTLQSVIDSVDEDLRDLAVELESGSEINEAVTRPSFDDLKSHIAEIDTLLGSETRPSRWTDLHRHLHFGLHGDLQDIIKHDWPSVKSGIRKSLYGEKEPIPVEVDDLGSLVSSKPSGPIVTKLNWDNLSPDEFERIIFALISSEKGYENPEWLMRTNAPDRGRDLSVLRVHNDPLGGIFRHRTIIQCKHWLSKSVSVSDIAELKEQMKLWEPPKVDIHVIATSGRFTSDAVALIEKHNQSDSGLRIEMWAESHLERLLSSRPSLIAEYGLR</sequence>
<dbReference type="GO" id="GO:0003677">
    <property type="term" value="F:DNA binding"/>
    <property type="evidence" value="ECO:0007669"/>
    <property type="project" value="InterPro"/>
</dbReference>
<dbReference type="GO" id="GO:0009307">
    <property type="term" value="P:DNA restriction-modification system"/>
    <property type="evidence" value="ECO:0007669"/>
    <property type="project" value="InterPro"/>
</dbReference>
<dbReference type="EMBL" id="ASAD01000030">
    <property type="protein sequence ID" value="EON90562.1"/>
    <property type="molecule type" value="Genomic_DNA"/>
</dbReference>
<evidence type="ECO:0000313" key="3">
    <source>
        <dbReference type="Proteomes" id="UP000016540"/>
    </source>
</evidence>
<dbReference type="RefSeq" id="WP_012139879.1">
    <property type="nucleotide sequence ID" value="NZ_KE007310.1"/>
</dbReference>
<protein>
    <submittedName>
        <fullName evidence="2">Restriction endonuclease</fullName>
    </submittedName>
</protein>
<dbReference type="OrthoDB" id="5782056at2"/>
<dbReference type="STRING" id="1318628.MARLIPOL_18143"/>
<keyword evidence="3" id="KW-1185">Reference proteome</keyword>
<dbReference type="AlphaFoldDB" id="R8AW47"/>
<dbReference type="PANTHER" id="PTHR30015">
    <property type="entry name" value="MRR RESTRICTION SYSTEM PROTEIN"/>
    <property type="match status" value="1"/>
</dbReference>
<dbReference type="SUPFAM" id="SSF52980">
    <property type="entry name" value="Restriction endonuclease-like"/>
    <property type="match status" value="1"/>
</dbReference>
<feature type="domain" description="Restriction endonuclease type IV Mrr" evidence="1">
    <location>
        <begin position="250"/>
        <end position="381"/>
    </location>
</feature>
<proteinExistence type="predicted"/>
<gene>
    <name evidence="2" type="ORF">MARLIPOL_18143</name>
</gene>
<comment type="caution">
    <text evidence="2">The sequence shown here is derived from an EMBL/GenBank/DDBJ whole genome shotgun (WGS) entry which is preliminary data.</text>
</comment>
<organism evidence="2 3">
    <name type="scientific">Marinobacter lipolyticus SM19</name>
    <dbReference type="NCBI Taxonomy" id="1318628"/>
    <lineage>
        <taxon>Bacteria</taxon>
        <taxon>Pseudomonadati</taxon>
        <taxon>Pseudomonadota</taxon>
        <taxon>Gammaproteobacteria</taxon>
        <taxon>Pseudomonadales</taxon>
        <taxon>Marinobacteraceae</taxon>
        <taxon>Marinobacter</taxon>
    </lineage>
</organism>